<gene>
    <name evidence="1" type="ORF">SCLCIDRAFT_83467</name>
</gene>
<organism evidence="1 2">
    <name type="scientific">Scleroderma citrinum Foug A</name>
    <dbReference type="NCBI Taxonomy" id="1036808"/>
    <lineage>
        <taxon>Eukaryota</taxon>
        <taxon>Fungi</taxon>
        <taxon>Dikarya</taxon>
        <taxon>Basidiomycota</taxon>
        <taxon>Agaricomycotina</taxon>
        <taxon>Agaricomycetes</taxon>
        <taxon>Agaricomycetidae</taxon>
        <taxon>Boletales</taxon>
        <taxon>Sclerodermatineae</taxon>
        <taxon>Sclerodermataceae</taxon>
        <taxon>Scleroderma</taxon>
    </lineage>
</organism>
<sequence length="298" mass="32097">KKSRTSRAFTVHSLRTASTEKRAKESAAIIRSIIVGDHNVPLDVRTKAFSRSAVARVKSQLLKPKAATKMVAQLKILPPQPTDVPTGPNVPIHAVCLDVTDDEAYERYFSKLGPVVSASIEALATTLANIHIVDLLMAPNIGFGASADAPGLFAGAVPTPETILEGLQLITPQLLALGYATGKAVLPDHKGVTVPTDRISVLTYWWGFEICLPPATLAHIQATAAPGSALLDLLTAIAVLDDGMREVLPFIRYFAQFVQTEWHLIRAADEGKGVVCFATWLMPVALVPRPWDFQDPSP</sequence>
<evidence type="ECO:0000313" key="2">
    <source>
        <dbReference type="Proteomes" id="UP000053989"/>
    </source>
</evidence>
<feature type="non-terminal residue" evidence="1">
    <location>
        <position position="1"/>
    </location>
</feature>
<dbReference type="HOGENOM" id="CLU_028832_0_0_1"/>
<dbReference type="AlphaFoldDB" id="A0A0C3AWI3"/>
<keyword evidence="2" id="KW-1185">Reference proteome</keyword>
<proteinExistence type="predicted"/>
<dbReference type="Proteomes" id="UP000053989">
    <property type="component" value="Unassembled WGS sequence"/>
</dbReference>
<evidence type="ECO:0000313" key="1">
    <source>
        <dbReference type="EMBL" id="KIM69337.1"/>
    </source>
</evidence>
<dbReference type="EMBL" id="KN822007">
    <property type="protein sequence ID" value="KIM69337.1"/>
    <property type="molecule type" value="Genomic_DNA"/>
</dbReference>
<name>A0A0C3AWI3_9AGAM</name>
<reference evidence="1 2" key="1">
    <citation type="submission" date="2014-04" db="EMBL/GenBank/DDBJ databases">
        <authorList>
            <consortium name="DOE Joint Genome Institute"/>
            <person name="Kuo A."/>
            <person name="Kohler A."/>
            <person name="Nagy L.G."/>
            <person name="Floudas D."/>
            <person name="Copeland A."/>
            <person name="Barry K.W."/>
            <person name="Cichocki N."/>
            <person name="Veneault-Fourrey C."/>
            <person name="LaButti K."/>
            <person name="Lindquist E.A."/>
            <person name="Lipzen A."/>
            <person name="Lundell T."/>
            <person name="Morin E."/>
            <person name="Murat C."/>
            <person name="Sun H."/>
            <person name="Tunlid A."/>
            <person name="Henrissat B."/>
            <person name="Grigoriev I.V."/>
            <person name="Hibbett D.S."/>
            <person name="Martin F."/>
            <person name="Nordberg H.P."/>
            <person name="Cantor M.N."/>
            <person name="Hua S.X."/>
        </authorList>
    </citation>
    <scope>NUCLEOTIDE SEQUENCE [LARGE SCALE GENOMIC DNA]</scope>
    <source>
        <strain evidence="1 2">Foug A</strain>
    </source>
</reference>
<reference evidence="2" key="2">
    <citation type="submission" date="2015-01" db="EMBL/GenBank/DDBJ databases">
        <title>Evolutionary Origins and Diversification of the Mycorrhizal Mutualists.</title>
        <authorList>
            <consortium name="DOE Joint Genome Institute"/>
            <consortium name="Mycorrhizal Genomics Consortium"/>
            <person name="Kohler A."/>
            <person name="Kuo A."/>
            <person name="Nagy L.G."/>
            <person name="Floudas D."/>
            <person name="Copeland A."/>
            <person name="Barry K.W."/>
            <person name="Cichocki N."/>
            <person name="Veneault-Fourrey C."/>
            <person name="LaButti K."/>
            <person name="Lindquist E.A."/>
            <person name="Lipzen A."/>
            <person name="Lundell T."/>
            <person name="Morin E."/>
            <person name="Murat C."/>
            <person name="Riley R."/>
            <person name="Ohm R."/>
            <person name="Sun H."/>
            <person name="Tunlid A."/>
            <person name="Henrissat B."/>
            <person name="Grigoriev I.V."/>
            <person name="Hibbett D.S."/>
            <person name="Martin F."/>
        </authorList>
    </citation>
    <scope>NUCLEOTIDE SEQUENCE [LARGE SCALE GENOMIC DNA]</scope>
    <source>
        <strain evidence="2">Foug A</strain>
    </source>
</reference>
<dbReference type="OrthoDB" id="2434934at2759"/>
<dbReference type="InParanoid" id="A0A0C3AWI3"/>
<feature type="non-terminal residue" evidence="1">
    <location>
        <position position="298"/>
    </location>
</feature>
<accession>A0A0C3AWI3</accession>
<protein>
    <submittedName>
        <fullName evidence="1">Uncharacterized protein</fullName>
    </submittedName>
</protein>